<protein>
    <recommendedName>
        <fullName evidence="3">RAD50-interacting protein 1</fullName>
    </recommendedName>
</protein>
<reference evidence="1" key="1">
    <citation type="submission" date="2020-10" db="EMBL/GenBank/DDBJ databases">
        <authorList>
            <person name="Roach M.J.R."/>
        </authorList>
    </citation>
    <scope>NUCLEOTIDE SEQUENCE</scope>
    <source>
        <strain evidence="1">CBS 1945</strain>
    </source>
</reference>
<dbReference type="InterPro" id="IPR042042">
    <property type="entry name" value="Tip20p_domB"/>
</dbReference>
<keyword evidence="2" id="KW-1185">Reference proteome</keyword>
<dbReference type="InterPro" id="IPR042041">
    <property type="entry name" value="Tip20p_domA"/>
</dbReference>
<dbReference type="OrthoDB" id="407410at2759"/>
<dbReference type="EMBL" id="CP064813">
    <property type="protein sequence ID" value="QPG74895.1"/>
    <property type="molecule type" value="Genomic_DNA"/>
</dbReference>
<dbReference type="GO" id="GO:0060628">
    <property type="term" value="P:regulation of ER to Golgi vesicle-mediated transport"/>
    <property type="evidence" value="ECO:0007669"/>
    <property type="project" value="TreeGrafter"/>
</dbReference>
<dbReference type="PROSITE" id="PS51386">
    <property type="entry name" value="RINT1_TIP20"/>
    <property type="match status" value="1"/>
</dbReference>
<evidence type="ECO:0000313" key="1">
    <source>
        <dbReference type="EMBL" id="QPG74895.1"/>
    </source>
</evidence>
<dbReference type="GO" id="GO:0006888">
    <property type="term" value="P:endoplasmic reticulum to Golgi vesicle-mediated transport"/>
    <property type="evidence" value="ECO:0007669"/>
    <property type="project" value="InterPro"/>
</dbReference>
<gene>
    <name evidence="1" type="ORF">FOA43_002232</name>
</gene>
<dbReference type="Gene3D" id="1.20.58.670">
    <property type="entry name" value="Dsl1p vesicle tethering complex, Tip20p subunit, domain D"/>
    <property type="match status" value="1"/>
</dbReference>
<proteinExistence type="predicted"/>
<dbReference type="Proteomes" id="UP000662931">
    <property type="component" value="Chromosome 2"/>
</dbReference>
<dbReference type="PANTHER" id="PTHR13520:SF0">
    <property type="entry name" value="RAD50-INTERACTING PROTEIN 1"/>
    <property type="match status" value="1"/>
</dbReference>
<dbReference type="InterPro" id="IPR007528">
    <property type="entry name" value="RINT1_Tip20"/>
</dbReference>
<evidence type="ECO:0000313" key="2">
    <source>
        <dbReference type="Proteomes" id="UP000662931"/>
    </source>
</evidence>
<dbReference type="KEGG" id="bnn:FOA43_002232"/>
<dbReference type="InterPro" id="IPR042044">
    <property type="entry name" value="EXOC6PINT-1/Sec15/Tip20_C_dom2"/>
</dbReference>
<accession>A0A875S3E7</accession>
<dbReference type="GO" id="GO:0070939">
    <property type="term" value="C:Dsl1/NZR complex"/>
    <property type="evidence" value="ECO:0007669"/>
    <property type="project" value="InterPro"/>
</dbReference>
<dbReference type="AlphaFoldDB" id="A0A875S3E7"/>
<dbReference type="Gene3D" id="1.20.58.1420">
    <property type="entry name" value="Dsl1p vesicle tethering complex, Tip20p subunit, domain B"/>
    <property type="match status" value="1"/>
</dbReference>
<dbReference type="GO" id="GO:0006890">
    <property type="term" value="P:retrograde vesicle-mediated transport, Golgi to endoplasmic reticulum"/>
    <property type="evidence" value="ECO:0007669"/>
    <property type="project" value="InterPro"/>
</dbReference>
<sequence>MSHDGSDSTIQRFLNTTFSSVDDLGHIDHLISEIEQARSTLRQKAESHQEDKEDDAKVSQILDQLNKLVDTDDISGLDSLISRYGEIEMFLVVKGKMVEKLKLEEAKKAHKLYVELSGKLNNFELFDLADDSEKSDGDKLAKLKELYAEVAEFIKTNAGKKDLPDYSSFLNQKLSAIILENFKEMAEKSLKESLSDYDTEKKKFSTNEMKLMNTNFASLLELQSLDPIYADPHYPSTFWAMDCLCGRFKISFIYHFEGKSETNRLDKPEYALDYILGYLQKTLPLIRMLFDETFLCYHPKKSIDDAFITSLLASAREKFQHDRNLCLVNKKLLSHLISELQKFDRTLLEDFNYKPVGKIEKWSGLTYDLILSDSSVFDRWLNNEKEFVNSRYDEIINAKDAFIIDYDFVELGHTQPTKSAISMSNLLDGITSNYENLPLEYQLKFLSDVQLKLLNFYYTVLKQGVKALDSVARNDEVSFTERLCRIWCSAQYMVELMSRWGERLFFIELWNSINPDNDCQNTFFDSVIAGYRRDILDQLPKKLKQNEERRINKSMKDYFQNYISWRNVRSINSHPVELELPIHTLSNDLEFLRKTVSGSTFYAIKLYFSEVISEYFIKNFISCNTFNPLGAAQLRKHVDMFYESLQLTRDYEHYDRLCEMIDVFGSTDIDPQNFKILSEQEVDDLIRRRSRD</sequence>
<dbReference type="PANTHER" id="PTHR13520">
    <property type="entry name" value="RAD50-INTERACTING PROTEIN 1 RINT-1"/>
    <property type="match status" value="1"/>
</dbReference>
<evidence type="ECO:0008006" key="3">
    <source>
        <dbReference type="Google" id="ProtNLM"/>
    </source>
</evidence>
<dbReference type="GeneID" id="62195633"/>
<name>A0A875S3E7_EENNA</name>
<dbReference type="RefSeq" id="XP_038778460.1">
    <property type="nucleotide sequence ID" value="XM_038922532.1"/>
</dbReference>
<dbReference type="Gene3D" id="6.10.280.210">
    <property type="entry name" value="Dsl1p vesicle tethering complex, Tip20p subunit, domain A"/>
    <property type="match status" value="1"/>
</dbReference>
<organism evidence="1 2">
    <name type="scientific">Eeniella nana</name>
    <name type="common">Yeast</name>
    <name type="synonym">Brettanomyces nanus</name>
    <dbReference type="NCBI Taxonomy" id="13502"/>
    <lineage>
        <taxon>Eukaryota</taxon>
        <taxon>Fungi</taxon>
        <taxon>Dikarya</taxon>
        <taxon>Ascomycota</taxon>
        <taxon>Saccharomycotina</taxon>
        <taxon>Pichiomycetes</taxon>
        <taxon>Pichiales</taxon>
        <taxon>Pichiaceae</taxon>
        <taxon>Brettanomyces</taxon>
    </lineage>
</organism>
<dbReference type="Pfam" id="PF04437">
    <property type="entry name" value="RINT1_TIP1"/>
    <property type="match status" value="1"/>
</dbReference>